<dbReference type="GO" id="GO:0016747">
    <property type="term" value="F:acyltransferase activity, transferring groups other than amino-acyl groups"/>
    <property type="evidence" value="ECO:0007669"/>
    <property type="project" value="InterPro"/>
</dbReference>
<dbReference type="AlphaFoldDB" id="A0A1I6G7F5"/>
<keyword evidence="3" id="KW-1185">Reference proteome</keyword>
<dbReference type="InterPro" id="IPR000182">
    <property type="entry name" value="GNAT_dom"/>
</dbReference>
<gene>
    <name evidence="2" type="ORF">SAMN04490243_1344</name>
</gene>
<evidence type="ECO:0000313" key="2">
    <source>
        <dbReference type="EMBL" id="SFR38051.1"/>
    </source>
</evidence>
<dbReference type="Gene3D" id="3.40.630.30">
    <property type="match status" value="1"/>
</dbReference>
<dbReference type="EMBL" id="FOYQ01000001">
    <property type="protein sequence ID" value="SFR38051.1"/>
    <property type="molecule type" value="Genomic_DNA"/>
</dbReference>
<dbReference type="STRING" id="400055.SAMN04490243_1344"/>
<organism evidence="2 3">
    <name type="scientific">Robiginitalea myxolifaciens</name>
    <dbReference type="NCBI Taxonomy" id="400055"/>
    <lineage>
        <taxon>Bacteria</taxon>
        <taxon>Pseudomonadati</taxon>
        <taxon>Bacteroidota</taxon>
        <taxon>Flavobacteriia</taxon>
        <taxon>Flavobacteriales</taxon>
        <taxon>Flavobacteriaceae</taxon>
        <taxon>Robiginitalea</taxon>
    </lineage>
</organism>
<dbReference type="InterPro" id="IPR016181">
    <property type="entry name" value="Acyl_CoA_acyltransferase"/>
</dbReference>
<feature type="domain" description="N-acetyltransferase" evidence="1">
    <location>
        <begin position="1"/>
        <end position="176"/>
    </location>
</feature>
<accession>A0A1I6G7F5</accession>
<dbReference type="SUPFAM" id="SSF55729">
    <property type="entry name" value="Acyl-CoA N-acyltransferases (Nat)"/>
    <property type="match status" value="1"/>
</dbReference>
<dbReference type="OrthoDB" id="5109343at2"/>
<proteinExistence type="predicted"/>
<reference evidence="2 3" key="1">
    <citation type="submission" date="2016-10" db="EMBL/GenBank/DDBJ databases">
        <authorList>
            <person name="de Groot N.N."/>
        </authorList>
    </citation>
    <scope>NUCLEOTIDE SEQUENCE [LARGE SCALE GENOMIC DNA]</scope>
    <source>
        <strain evidence="2 3">DSM 21019</strain>
    </source>
</reference>
<dbReference type="PROSITE" id="PS51186">
    <property type="entry name" value="GNAT"/>
    <property type="match status" value="1"/>
</dbReference>
<protein>
    <recommendedName>
        <fullName evidence="1">N-acetyltransferase domain-containing protein</fullName>
    </recommendedName>
</protein>
<dbReference type="Proteomes" id="UP000199534">
    <property type="component" value="Unassembled WGS sequence"/>
</dbReference>
<sequence>MIYRPAKTNEELCQILDLQARNLRSVLDPDTVAREGFVTLQHSLELLKRMQVMAPQFIAWDGKQVQGYALCLHPEIQEAVPDLAPMFGSIESHLEPETDYRVMGQVCIAREFRNQGHFRKLYRALSSACSPLPLITEVAADNPRSLGAHFAVGFTELTQHQEGSTLWHVIMLQAATK</sequence>
<name>A0A1I6G7F5_9FLAO</name>
<evidence type="ECO:0000259" key="1">
    <source>
        <dbReference type="PROSITE" id="PS51186"/>
    </source>
</evidence>
<dbReference type="RefSeq" id="WP_092981680.1">
    <property type="nucleotide sequence ID" value="NZ_FOYQ01000001.1"/>
</dbReference>
<evidence type="ECO:0000313" key="3">
    <source>
        <dbReference type="Proteomes" id="UP000199534"/>
    </source>
</evidence>